<reference evidence="1 2" key="1">
    <citation type="submission" date="2018-08" db="EMBL/GenBank/DDBJ databases">
        <title>A genome reference for cultivated species of the human gut microbiota.</title>
        <authorList>
            <person name="Zou Y."/>
            <person name="Xue W."/>
            <person name="Luo G."/>
        </authorList>
    </citation>
    <scope>NUCLEOTIDE SEQUENCE [LARGE SCALE GENOMIC DNA]</scope>
    <source>
        <strain evidence="1 2">AF26-4BH</strain>
    </source>
</reference>
<evidence type="ECO:0000313" key="2">
    <source>
        <dbReference type="Proteomes" id="UP000261166"/>
    </source>
</evidence>
<name>A0A3E3ILV0_9FIRM</name>
<dbReference type="InterPro" id="IPR032349">
    <property type="entry name" value="DUF4865"/>
</dbReference>
<organism evidence="1 2">
    <name type="scientific">Eisenbergiella massiliensis</name>
    <dbReference type="NCBI Taxonomy" id="1720294"/>
    <lineage>
        <taxon>Bacteria</taxon>
        <taxon>Bacillati</taxon>
        <taxon>Bacillota</taxon>
        <taxon>Clostridia</taxon>
        <taxon>Lachnospirales</taxon>
        <taxon>Lachnospiraceae</taxon>
        <taxon>Eisenbergiella</taxon>
    </lineage>
</organism>
<dbReference type="Proteomes" id="UP000261166">
    <property type="component" value="Unassembled WGS sequence"/>
</dbReference>
<sequence>MIAMQYKILLPENYDMNIIRKRVTINGNKTDGFQDLLFKAYLITESKSEGKGNHNQYSPLYLWKDSIGMDKFIFDGFYNNILNSFGWQHINIGIPLIYKLENNFIHSKYVVEIDKEILPTTYMKSLNFSLIFSNCTGKVLIYNPDKWKYSEFYFFTNKPSSNNIGVLFEILHLSM</sequence>
<comment type="caution">
    <text evidence="1">The sequence shown here is derived from an EMBL/GenBank/DDBJ whole genome shotgun (WGS) entry which is preliminary data.</text>
</comment>
<evidence type="ECO:0000313" key="1">
    <source>
        <dbReference type="EMBL" id="RGE68049.1"/>
    </source>
</evidence>
<dbReference type="Pfam" id="PF16157">
    <property type="entry name" value="DUF4865"/>
    <property type="match status" value="1"/>
</dbReference>
<protein>
    <submittedName>
        <fullName evidence="1">DUF4865 family protein</fullName>
    </submittedName>
</protein>
<gene>
    <name evidence="1" type="ORF">DWY69_20650</name>
</gene>
<dbReference type="RefSeq" id="WP_025490113.1">
    <property type="nucleotide sequence ID" value="NZ_JBKVAZ010000013.1"/>
</dbReference>
<proteinExistence type="predicted"/>
<accession>A0A3E3ILV0</accession>
<dbReference type="AlphaFoldDB" id="A0A3E3ILV0"/>
<dbReference type="OrthoDB" id="2065010at2"/>
<dbReference type="EMBL" id="QVLU01000021">
    <property type="protein sequence ID" value="RGE68049.1"/>
    <property type="molecule type" value="Genomic_DNA"/>
</dbReference>